<organism evidence="7 8">
    <name type="scientific">Undibacterium terreum</name>
    <dbReference type="NCBI Taxonomy" id="1224302"/>
    <lineage>
        <taxon>Bacteria</taxon>
        <taxon>Pseudomonadati</taxon>
        <taxon>Pseudomonadota</taxon>
        <taxon>Betaproteobacteria</taxon>
        <taxon>Burkholderiales</taxon>
        <taxon>Oxalobacteraceae</taxon>
        <taxon>Undibacterium</taxon>
    </lineage>
</organism>
<dbReference type="Pfam" id="PF07947">
    <property type="entry name" value="YhhN"/>
    <property type="match status" value="1"/>
</dbReference>
<sequence>MTASVPAPSPAASGLRTQTPLALLTAICACLALYGSGAQDATIWLHYLFKPLTTLLILALAWNNRPAVSARYRSAVMLGIAFSLAGDIFLMLPRTVLAAGFLFGLGSFLCAHLCFLRAFCSDSPLFAKPLIFLVIGVLGALNLFVLWPGLSSGLRLPVAAYVICLLSMTAQSITRHQILQTPASRTAAIGGLLFMLSDTLLAYNRFYTPLPYSAVFILGTYYPALWCIASSVKAAVRAGQAAQR</sequence>
<feature type="transmembrane region" description="Helical" evidence="6">
    <location>
        <begin position="43"/>
        <end position="62"/>
    </location>
</feature>
<name>A0A916UPF4_9BURK</name>
<evidence type="ECO:0000256" key="6">
    <source>
        <dbReference type="SAM" id="Phobius"/>
    </source>
</evidence>
<feature type="transmembrane region" description="Helical" evidence="6">
    <location>
        <begin position="21"/>
        <end position="37"/>
    </location>
</feature>
<comment type="similarity">
    <text evidence="2">Belongs to the TMEM86 family.</text>
</comment>
<keyword evidence="3 6" id="KW-0812">Transmembrane</keyword>
<dbReference type="Proteomes" id="UP000637423">
    <property type="component" value="Unassembled WGS sequence"/>
</dbReference>
<keyword evidence="5 6" id="KW-0472">Membrane</keyword>
<feature type="transmembrane region" description="Helical" evidence="6">
    <location>
        <begin position="98"/>
        <end position="118"/>
    </location>
</feature>
<proteinExistence type="inferred from homology"/>
<dbReference type="PANTHER" id="PTHR31885">
    <property type="entry name" value="GH04784P"/>
    <property type="match status" value="1"/>
</dbReference>
<comment type="caution">
    <text evidence="7">The sequence shown here is derived from an EMBL/GenBank/DDBJ whole genome shotgun (WGS) entry which is preliminary data.</text>
</comment>
<dbReference type="EMBL" id="BMED01000003">
    <property type="protein sequence ID" value="GGC80626.1"/>
    <property type="molecule type" value="Genomic_DNA"/>
</dbReference>
<dbReference type="GO" id="GO:0016787">
    <property type="term" value="F:hydrolase activity"/>
    <property type="evidence" value="ECO:0007669"/>
    <property type="project" value="TreeGrafter"/>
</dbReference>
<feature type="transmembrane region" description="Helical" evidence="6">
    <location>
        <begin position="74"/>
        <end position="92"/>
    </location>
</feature>
<evidence type="ECO:0000256" key="3">
    <source>
        <dbReference type="ARBA" id="ARBA00022692"/>
    </source>
</evidence>
<evidence type="ECO:0000256" key="2">
    <source>
        <dbReference type="ARBA" id="ARBA00007375"/>
    </source>
</evidence>
<keyword evidence="4 6" id="KW-1133">Transmembrane helix</keyword>
<gene>
    <name evidence="7" type="ORF">GCM10011396_29730</name>
</gene>
<evidence type="ECO:0000313" key="8">
    <source>
        <dbReference type="Proteomes" id="UP000637423"/>
    </source>
</evidence>
<reference evidence="7" key="2">
    <citation type="submission" date="2020-09" db="EMBL/GenBank/DDBJ databases">
        <authorList>
            <person name="Sun Q."/>
            <person name="Zhou Y."/>
        </authorList>
    </citation>
    <scope>NUCLEOTIDE SEQUENCE</scope>
    <source>
        <strain evidence="7">CGMCC 1.10998</strain>
    </source>
</reference>
<evidence type="ECO:0000256" key="4">
    <source>
        <dbReference type="ARBA" id="ARBA00022989"/>
    </source>
</evidence>
<keyword evidence="8" id="KW-1185">Reference proteome</keyword>
<feature type="transmembrane region" description="Helical" evidence="6">
    <location>
        <begin position="212"/>
        <end position="236"/>
    </location>
</feature>
<evidence type="ECO:0000313" key="7">
    <source>
        <dbReference type="EMBL" id="GGC80626.1"/>
    </source>
</evidence>
<dbReference type="GO" id="GO:0016020">
    <property type="term" value="C:membrane"/>
    <property type="evidence" value="ECO:0007669"/>
    <property type="project" value="UniProtKB-SubCell"/>
</dbReference>
<evidence type="ECO:0000256" key="5">
    <source>
        <dbReference type="ARBA" id="ARBA00023136"/>
    </source>
</evidence>
<protein>
    <submittedName>
        <fullName evidence="7">Membrane protein</fullName>
    </submittedName>
</protein>
<evidence type="ECO:0000256" key="1">
    <source>
        <dbReference type="ARBA" id="ARBA00004141"/>
    </source>
</evidence>
<accession>A0A916UPF4</accession>
<dbReference type="RefSeq" id="WP_188566891.1">
    <property type="nucleotide sequence ID" value="NZ_BMED01000003.1"/>
</dbReference>
<dbReference type="PANTHER" id="PTHR31885:SF6">
    <property type="entry name" value="GH04784P"/>
    <property type="match status" value="1"/>
</dbReference>
<dbReference type="AlphaFoldDB" id="A0A916UPF4"/>
<feature type="transmembrane region" description="Helical" evidence="6">
    <location>
        <begin position="130"/>
        <end position="150"/>
    </location>
</feature>
<reference evidence="7" key="1">
    <citation type="journal article" date="2014" name="Int. J. Syst. Evol. Microbiol.">
        <title>Complete genome sequence of Corynebacterium casei LMG S-19264T (=DSM 44701T), isolated from a smear-ripened cheese.</title>
        <authorList>
            <consortium name="US DOE Joint Genome Institute (JGI-PGF)"/>
            <person name="Walter F."/>
            <person name="Albersmeier A."/>
            <person name="Kalinowski J."/>
            <person name="Ruckert C."/>
        </authorList>
    </citation>
    <scope>NUCLEOTIDE SEQUENCE</scope>
    <source>
        <strain evidence="7">CGMCC 1.10998</strain>
    </source>
</reference>
<comment type="subcellular location">
    <subcellularLocation>
        <location evidence="1">Membrane</location>
        <topology evidence="1">Multi-pass membrane protein</topology>
    </subcellularLocation>
</comment>
<dbReference type="InterPro" id="IPR012506">
    <property type="entry name" value="TMEM86B-like"/>
</dbReference>